<evidence type="ECO:0000313" key="8">
    <source>
        <dbReference type="Proteomes" id="UP001596528"/>
    </source>
</evidence>
<dbReference type="EMBL" id="JBHTGQ010000041">
    <property type="protein sequence ID" value="MFC7751340.1"/>
    <property type="molecule type" value="Genomic_DNA"/>
</dbReference>
<dbReference type="PANTHER" id="PTHR30250:SF11">
    <property type="entry name" value="O-ANTIGEN TRANSPORTER-RELATED"/>
    <property type="match status" value="1"/>
</dbReference>
<feature type="transmembrane region" description="Helical" evidence="6">
    <location>
        <begin position="408"/>
        <end position="428"/>
    </location>
</feature>
<reference evidence="8" key="1">
    <citation type="journal article" date="2019" name="Int. J. Syst. Evol. Microbiol.">
        <title>The Global Catalogue of Microorganisms (GCM) 10K type strain sequencing project: providing services to taxonomists for standard genome sequencing and annotation.</title>
        <authorList>
            <consortium name="The Broad Institute Genomics Platform"/>
            <consortium name="The Broad Institute Genome Sequencing Center for Infectious Disease"/>
            <person name="Wu L."/>
            <person name="Ma J."/>
        </authorList>
    </citation>
    <scope>NUCLEOTIDE SEQUENCE [LARGE SCALE GENOMIC DNA]</scope>
    <source>
        <strain evidence="8">JCM 18657</strain>
    </source>
</reference>
<keyword evidence="2" id="KW-1003">Cell membrane</keyword>
<evidence type="ECO:0000256" key="6">
    <source>
        <dbReference type="SAM" id="Phobius"/>
    </source>
</evidence>
<keyword evidence="5 6" id="KW-0472">Membrane</keyword>
<keyword evidence="8" id="KW-1185">Reference proteome</keyword>
<feature type="transmembrane region" description="Helical" evidence="6">
    <location>
        <begin position="160"/>
        <end position="181"/>
    </location>
</feature>
<gene>
    <name evidence="7" type="ORF">ACFQWB_15580</name>
</gene>
<dbReference type="Proteomes" id="UP001596528">
    <property type="component" value="Unassembled WGS sequence"/>
</dbReference>
<evidence type="ECO:0000256" key="4">
    <source>
        <dbReference type="ARBA" id="ARBA00022989"/>
    </source>
</evidence>
<evidence type="ECO:0000256" key="1">
    <source>
        <dbReference type="ARBA" id="ARBA00004651"/>
    </source>
</evidence>
<evidence type="ECO:0000256" key="2">
    <source>
        <dbReference type="ARBA" id="ARBA00022475"/>
    </source>
</evidence>
<name>A0ABW2V988_9BACL</name>
<feature type="transmembrane region" description="Helical" evidence="6">
    <location>
        <begin position="305"/>
        <end position="330"/>
    </location>
</feature>
<accession>A0ABW2V988</accession>
<feature type="transmembrane region" description="Helical" evidence="6">
    <location>
        <begin position="127"/>
        <end position="148"/>
    </location>
</feature>
<organism evidence="7 8">
    <name type="scientific">Paenibacillus thermoaerophilus</name>
    <dbReference type="NCBI Taxonomy" id="1215385"/>
    <lineage>
        <taxon>Bacteria</taxon>
        <taxon>Bacillati</taxon>
        <taxon>Bacillota</taxon>
        <taxon>Bacilli</taxon>
        <taxon>Bacillales</taxon>
        <taxon>Paenibacillaceae</taxon>
        <taxon>Paenibacillus</taxon>
    </lineage>
</organism>
<comment type="subcellular location">
    <subcellularLocation>
        <location evidence="1">Cell membrane</location>
        <topology evidence="1">Multi-pass membrane protein</topology>
    </subcellularLocation>
</comment>
<feature type="transmembrane region" description="Helical" evidence="6">
    <location>
        <begin position="88"/>
        <end position="107"/>
    </location>
</feature>
<feature type="transmembrane region" description="Helical" evidence="6">
    <location>
        <begin position="238"/>
        <end position="257"/>
    </location>
</feature>
<dbReference type="InterPro" id="IPR050833">
    <property type="entry name" value="Poly_Biosynth_Transport"/>
</dbReference>
<keyword evidence="3 6" id="KW-0812">Transmembrane</keyword>
<feature type="transmembrane region" description="Helical" evidence="6">
    <location>
        <begin position="14"/>
        <end position="35"/>
    </location>
</feature>
<sequence length="446" mass="49225">MQTIDDRRVTLRQLLVFFLPLGLSASLVTISHVIINGTLARSLHPEAVIAAYTIAMSMLGFTERPAVLLRQTCSALVRDRRSFRAMSAVAWTVLGSIFIYGLVISYTPAGEWIFRSLFGADEHLLPAVLAAYRVLMFVSIFSGIRCLYHGIIISNMRTKWLTIGMIIRLAGMYVLSLWFTQIYGVKGAWVGAVIFSVGMAIEAALSFGEGHRLYRRMPDVREDHAVSRPRDIFSFYRPLLLSSFVAVWIGPVISKMMGYTDNLAVSLASFGVAGSLTQLVMSFFSYLHQIVLNFYRKDAAAVRRFALLFGFMPALLLGVMAYTSVGPWIMQHVLGISGNLLNESLRTLRVFMLMTLAFPWLDIGNGLLMLQGQTKVMLRSQLANLTATVLTLAVFVSLAPGWNGAIAALAQSGGVVAELCTVYLALYLGARNQNQNRLPGARGMQL</sequence>
<keyword evidence="4 6" id="KW-1133">Transmembrane helix</keyword>
<dbReference type="PANTHER" id="PTHR30250">
    <property type="entry name" value="PST FAMILY PREDICTED COLANIC ACID TRANSPORTER"/>
    <property type="match status" value="1"/>
</dbReference>
<feature type="transmembrane region" description="Helical" evidence="6">
    <location>
        <begin position="350"/>
        <end position="370"/>
    </location>
</feature>
<feature type="transmembrane region" description="Helical" evidence="6">
    <location>
        <begin position="263"/>
        <end position="284"/>
    </location>
</feature>
<feature type="transmembrane region" description="Helical" evidence="6">
    <location>
        <begin position="47"/>
        <end position="67"/>
    </location>
</feature>
<evidence type="ECO:0000313" key="7">
    <source>
        <dbReference type="EMBL" id="MFC7751340.1"/>
    </source>
</evidence>
<feature type="transmembrane region" description="Helical" evidence="6">
    <location>
        <begin position="382"/>
        <end position="402"/>
    </location>
</feature>
<protein>
    <submittedName>
        <fullName evidence="7">Multi antimicrobial extrusion protein MatE</fullName>
    </submittedName>
</protein>
<dbReference type="RefSeq" id="WP_211346309.1">
    <property type="nucleotide sequence ID" value="NZ_JBHTGQ010000041.1"/>
</dbReference>
<proteinExistence type="predicted"/>
<evidence type="ECO:0000256" key="3">
    <source>
        <dbReference type="ARBA" id="ARBA00022692"/>
    </source>
</evidence>
<evidence type="ECO:0000256" key="5">
    <source>
        <dbReference type="ARBA" id="ARBA00023136"/>
    </source>
</evidence>
<comment type="caution">
    <text evidence="7">The sequence shown here is derived from an EMBL/GenBank/DDBJ whole genome shotgun (WGS) entry which is preliminary data.</text>
</comment>
<feature type="transmembrane region" description="Helical" evidence="6">
    <location>
        <begin position="187"/>
        <end position="207"/>
    </location>
</feature>